<organism evidence="3 4">
    <name type="scientific">Thauera sedimentorum</name>
    <dbReference type="NCBI Taxonomy" id="2767595"/>
    <lineage>
        <taxon>Bacteria</taxon>
        <taxon>Pseudomonadati</taxon>
        <taxon>Pseudomonadota</taxon>
        <taxon>Betaproteobacteria</taxon>
        <taxon>Rhodocyclales</taxon>
        <taxon>Zoogloeaceae</taxon>
        <taxon>Thauera</taxon>
    </lineage>
</organism>
<sequence>MLVLLVLIVTACSWYRPITELATESVDAGLKRSLISFASARALNGVISALQGTEIAAQPFGVGVSLSVGEILDPINDLVESLSSIMLMASVAFGIEKLLLTMGSNWTVSAFVTIVALLWSALLLWREAPRWLTRLMLALLFVRFVMPVTMIGSAHVFEQFSADDYQQSQAVLDSTSIALQGLAAKDAGERADPAPASRPEETAPPLTPPESKGSGFFDWAGSTLAAARDKASDSLVNLKAPTVSVREQYERLKATAENAAERMIRLIVVFLMQTVVMPLVLLWGLYRLTVALPITGSNHAHRADGLLAGR</sequence>
<feature type="region of interest" description="Disordered" evidence="1">
    <location>
        <begin position="189"/>
        <end position="214"/>
    </location>
</feature>
<keyword evidence="2" id="KW-0472">Membrane</keyword>
<evidence type="ECO:0000313" key="4">
    <source>
        <dbReference type="Proteomes" id="UP000603602"/>
    </source>
</evidence>
<comment type="caution">
    <text evidence="3">The sequence shown here is derived from an EMBL/GenBank/DDBJ whole genome shotgun (WGS) entry which is preliminary data.</text>
</comment>
<keyword evidence="4" id="KW-1185">Reference proteome</keyword>
<feature type="transmembrane region" description="Helical" evidence="2">
    <location>
        <begin position="131"/>
        <end position="151"/>
    </location>
</feature>
<feature type="transmembrane region" description="Helical" evidence="2">
    <location>
        <begin position="106"/>
        <end position="125"/>
    </location>
</feature>
<evidence type="ECO:0000256" key="1">
    <source>
        <dbReference type="SAM" id="MobiDB-lite"/>
    </source>
</evidence>
<dbReference type="RefSeq" id="WP_187716705.1">
    <property type="nucleotide sequence ID" value="NZ_JACTAH010000001.1"/>
</dbReference>
<evidence type="ECO:0000313" key="3">
    <source>
        <dbReference type="EMBL" id="MBD8501889.1"/>
    </source>
</evidence>
<accession>A0ABR9B7L0</accession>
<keyword evidence="2" id="KW-1133">Transmembrane helix</keyword>
<dbReference type="Proteomes" id="UP000603602">
    <property type="component" value="Unassembled WGS sequence"/>
</dbReference>
<feature type="transmembrane region" description="Helical" evidence="2">
    <location>
        <begin position="263"/>
        <end position="286"/>
    </location>
</feature>
<evidence type="ECO:0000256" key="2">
    <source>
        <dbReference type="SAM" id="Phobius"/>
    </source>
</evidence>
<name>A0ABR9B7L0_9RHOO</name>
<dbReference type="EMBL" id="JACYTO010000001">
    <property type="protein sequence ID" value="MBD8501889.1"/>
    <property type="molecule type" value="Genomic_DNA"/>
</dbReference>
<keyword evidence="2" id="KW-0812">Transmembrane</keyword>
<reference evidence="4" key="1">
    <citation type="submission" date="2023-07" db="EMBL/GenBank/DDBJ databases">
        <title>Thauera sp. CAU 1555 isolated from sand of Yaerae Beach.</title>
        <authorList>
            <person name="Kim W."/>
        </authorList>
    </citation>
    <scope>NUCLEOTIDE SEQUENCE [LARGE SCALE GENOMIC DNA]</scope>
    <source>
        <strain evidence="4">CAU 1555</strain>
    </source>
</reference>
<gene>
    <name evidence="3" type="ORF">IFO67_03250</name>
</gene>
<protein>
    <recommendedName>
        <fullName evidence="5">TrbL/VirB6 plasmid conjugal transfer family protein</fullName>
    </recommendedName>
</protein>
<proteinExistence type="predicted"/>
<evidence type="ECO:0008006" key="5">
    <source>
        <dbReference type="Google" id="ProtNLM"/>
    </source>
</evidence>